<dbReference type="Gene3D" id="3.30.530.20">
    <property type="match status" value="1"/>
</dbReference>
<evidence type="ECO:0000259" key="2">
    <source>
        <dbReference type="Pfam" id="PF03364"/>
    </source>
</evidence>
<evidence type="ECO:0000256" key="1">
    <source>
        <dbReference type="ARBA" id="ARBA00008918"/>
    </source>
</evidence>
<comment type="similarity">
    <text evidence="1">Belongs to the ribosome association toxin RatA family.</text>
</comment>
<dbReference type="InterPro" id="IPR005031">
    <property type="entry name" value="COQ10_START"/>
</dbReference>
<feature type="domain" description="Coenzyme Q-binding protein COQ10 START" evidence="2">
    <location>
        <begin position="13"/>
        <end position="130"/>
    </location>
</feature>
<keyword evidence="4" id="KW-1185">Reference proteome</keyword>
<dbReference type="AlphaFoldDB" id="A0A1Y0HMS1"/>
<proteinExistence type="inferred from homology"/>
<dbReference type="SUPFAM" id="SSF55961">
    <property type="entry name" value="Bet v1-like"/>
    <property type="match status" value="1"/>
</dbReference>
<dbReference type="CDD" id="cd07820">
    <property type="entry name" value="SRPBCC_3"/>
    <property type="match status" value="1"/>
</dbReference>
<dbReference type="InterPro" id="IPR023393">
    <property type="entry name" value="START-like_dom_sf"/>
</dbReference>
<protein>
    <recommendedName>
        <fullName evidence="2">Coenzyme Q-binding protein COQ10 START domain-containing protein</fullName>
    </recommendedName>
</protein>
<evidence type="ECO:0000313" key="3">
    <source>
        <dbReference type="EMBL" id="ARU49392.1"/>
    </source>
</evidence>
<dbReference type="Proteomes" id="UP000196005">
    <property type="component" value="Chromosome"/>
</dbReference>
<dbReference type="OrthoDB" id="9801773at2"/>
<dbReference type="Pfam" id="PF03364">
    <property type="entry name" value="Polyketide_cyc"/>
    <property type="match status" value="1"/>
</dbReference>
<sequence>MNLYTLHYSCTLDASVEDVCAFHTDTHNLPLITPPSIKVNIVKMENDSVILDIKKFGITTRWEMALEKNCPHSIVDVMIKGPFASFRHERRFIAEDENRTRMEETITLAPPIPFLGRLFFWFVKRDMDAMFAYRHTMTQAHFHFENQAKHL</sequence>
<dbReference type="RefSeq" id="WP_087439156.1">
    <property type="nucleotide sequence ID" value="NZ_CP021416.1"/>
</dbReference>
<accession>A0A1Y0HMS1</accession>
<organism evidence="3 4">
    <name type="scientific">Sulfurospirillum diekertiae</name>
    <dbReference type="NCBI Taxonomy" id="1854492"/>
    <lineage>
        <taxon>Bacteria</taxon>
        <taxon>Pseudomonadati</taxon>
        <taxon>Campylobacterota</taxon>
        <taxon>Epsilonproteobacteria</taxon>
        <taxon>Campylobacterales</taxon>
        <taxon>Sulfurospirillaceae</taxon>
        <taxon>Sulfurospirillum</taxon>
    </lineage>
</organism>
<reference evidence="4" key="1">
    <citation type="submission" date="2017-05" db="EMBL/GenBank/DDBJ databases">
        <title>Dechlorination kinetics govern the competition between two new strains of the genus Sulfurospirillum.</title>
        <authorList>
            <person name="Buttet G.F."/>
            <person name="Murray A.M."/>
            <person name="Goris T."/>
            <person name="Burion M."/>
            <person name="Lin B."/>
            <person name="Rolle M."/>
            <person name="Maillard J."/>
        </authorList>
    </citation>
    <scope>NUCLEOTIDE SEQUENCE [LARGE SCALE GENOMIC DNA]</scope>
    <source>
        <strain evidence="4">SL2-1</strain>
    </source>
</reference>
<evidence type="ECO:0000313" key="4">
    <source>
        <dbReference type="Proteomes" id="UP000196005"/>
    </source>
</evidence>
<gene>
    <name evidence="3" type="ORF">Sdiek1_2240</name>
</gene>
<name>A0A1Y0HMS1_9BACT</name>
<dbReference type="KEGG" id="suls:Sdiek1_2240"/>
<dbReference type="EMBL" id="CP021416">
    <property type="protein sequence ID" value="ARU49392.1"/>
    <property type="molecule type" value="Genomic_DNA"/>
</dbReference>